<feature type="domain" description="EF-hand" evidence="5">
    <location>
        <begin position="393"/>
        <end position="428"/>
    </location>
</feature>
<evidence type="ECO:0000256" key="4">
    <source>
        <dbReference type="SAM" id="MobiDB-lite"/>
    </source>
</evidence>
<dbReference type="InParanoid" id="W5N398"/>
<reference evidence="6" key="3">
    <citation type="submission" date="2025-09" db="UniProtKB">
        <authorList>
            <consortium name="Ensembl"/>
        </authorList>
    </citation>
    <scope>IDENTIFICATION</scope>
</reference>
<feature type="domain" description="EF-hand" evidence="5">
    <location>
        <begin position="735"/>
        <end position="770"/>
    </location>
</feature>
<reference evidence="6" key="2">
    <citation type="submission" date="2025-08" db="UniProtKB">
        <authorList>
            <consortium name="Ensembl"/>
        </authorList>
    </citation>
    <scope>IDENTIFICATION</scope>
</reference>
<dbReference type="Pfam" id="PF08976">
    <property type="entry name" value="EF-hand_11"/>
    <property type="match status" value="1"/>
</dbReference>
<dbReference type="GeneTree" id="ENSGT00940000165411"/>
<dbReference type="CDD" id="cd00051">
    <property type="entry name" value="EFh"/>
    <property type="match status" value="1"/>
</dbReference>
<dbReference type="PANTHER" id="PTHR20875">
    <property type="entry name" value="EF-HAND CALCIUM-BINDING DOMAIN-CONTAINING PROTEIN 6-RELATED"/>
    <property type="match status" value="1"/>
</dbReference>
<dbReference type="InterPro" id="IPR011992">
    <property type="entry name" value="EF-hand-dom_pair"/>
</dbReference>
<dbReference type="SUPFAM" id="SSF47473">
    <property type="entry name" value="EF-hand"/>
    <property type="match status" value="4"/>
</dbReference>
<dbReference type="KEGG" id="loc:107077398"/>
<dbReference type="GeneID" id="107077398"/>
<dbReference type="AlphaFoldDB" id="W5N398"/>
<dbReference type="Gene3D" id="1.10.238.10">
    <property type="entry name" value="EF-hand"/>
    <property type="match status" value="6"/>
</dbReference>
<keyword evidence="2" id="KW-0677">Repeat</keyword>
<name>W5N398_LEPOC</name>
<keyword evidence="3" id="KW-0106">Calcium</keyword>
<reference evidence="7" key="1">
    <citation type="submission" date="2011-12" db="EMBL/GenBank/DDBJ databases">
        <title>The Draft Genome of Lepisosteus oculatus.</title>
        <authorList>
            <consortium name="The Broad Institute Genome Assembly &amp; Analysis Group"/>
            <consortium name="Computational R&amp;D Group"/>
            <consortium name="and Sequencing Platform"/>
            <person name="Di Palma F."/>
            <person name="Alfoldi J."/>
            <person name="Johnson J."/>
            <person name="Berlin A."/>
            <person name="Gnerre S."/>
            <person name="Jaffe D."/>
            <person name="MacCallum I."/>
            <person name="Young S."/>
            <person name="Walker B.J."/>
            <person name="Lander E.S."/>
            <person name="Lindblad-Toh K."/>
        </authorList>
    </citation>
    <scope>NUCLEOTIDE SEQUENCE [LARGE SCALE GENOMIC DNA]</scope>
</reference>
<dbReference type="InterPro" id="IPR015070">
    <property type="entry name" value="EF_hand_DJBP"/>
</dbReference>
<dbReference type="GO" id="GO:0005509">
    <property type="term" value="F:calcium ion binding"/>
    <property type="evidence" value="ECO:0007669"/>
    <property type="project" value="InterPro"/>
</dbReference>
<organism evidence="6 7">
    <name type="scientific">Lepisosteus oculatus</name>
    <name type="common">Spotted gar</name>
    <dbReference type="NCBI Taxonomy" id="7918"/>
    <lineage>
        <taxon>Eukaryota</taxon>
        <taxon>Metazoa</taxon>
        <taxon>Chordata</taxon>
        <taxon>Craniata</taxon>
        <taxon>Vertebrata</taxon>
        <taxon>Euteleostomi</taxon>
        <taxon>Actinopterygii</taxon>
        <taxon>Neopterygii</taxon>
        <taxon>Holostei</taxon>
        <taxon>Semionotiformes</taxon>
        <taxon>Lepisosteidae</taxon>
        <taxon>Lepisosteus</taxon>
    </lineage>
</organism>
<dbReference type="eggNOG" id="KOG0027">
    <property type="taxonomic scope" value="Eukaryota"/>
</dbReference>
<evidence type="ECO:0000256" key="1">
    <source>
        <dbReference type="ARBA" id="ARBA00022553"/>
    </source>
</evidence>
<dbReference type="SMART" id="SM00054">
    <property type="entry name" value="EFh"/>
    <property type="match status" value="8"/>
</dbReference>
<feature type="compositionally biased region" description="Basic and acidic residues" evidence="4">
    <location>
        <begin position="73"/>
        <end position="95"/>
    </location>
</feature>
<keyword evidence="7" id="KW-1185">Reference proteome</keyword>
<dbReference type="PANTHER" id="PTHR20875:SF8">
    <property type="entry name" value="EF-HAND CALCIUM-BINDING DOMAIN-CONTAINING PROTEIN 6-LIKE"/>
    <property type="match status" value="1"/>
</dbReference>
<dbReference type="Proteomes" id="UP000018468">
    <property type="component" value="Linkage group LG5"/>
</dbReference>
<dbReference type="InterPro" id="IPR052603">
    <property type="entry name" value="EFCB6"/>
</dbReference>
<dbReference type="HOGENOM" id="CLU_308214_0_0_1"/>
<dbReference type="InterPro" id="IPR002048">
    <property type="entry name" value="EF_hand_dom"/>
</dbReference>
<accession>W5N398</accession>
<dbReference type="Pfam" id="PF13202">
    <property type="entry name" value="EF-hand_5"/>
    <property type="match status" value="1"/>
</dbReference>
<dbReference type="EMBL" id="AHAT01017289">
    <property type="status" value="NOT_ANNOTATED_CDS"/>
    <property type="molecule type" value="Genomic_DNA"/>
</dbReference>
<dbReference type="PROSITE" id="PS50222">
    <property type="entry name" value="EF_HAND_2"/>
    <property type="match status" value="3"/>
</dbReference>
<dbReference type="Bgee" id="ENSLOCG00000012280">
    <property type="expression patterns" value="Expressed in brain and 5 other cell types or tissues"/>
</dbReference>
<dbReference type="OMA" id="FWKEFTD"/>
<feature type="domain" description="EF-hand" evidence="5">
    <location>
        <begin position="846"/>
        <end position="881"/>
    </location>
</feature>
<dbReference type="STRING" id="7918.ENSLOCP00000015107"/>
<dbReference type="Ensembl" id="ENSLOCT00000015136.1">
    <property type="protein sequence ID" value="ENSLOCP00000015107.1"/>
    <property type="gene ID" value="ENSLOCG00000012280.1"/>
</dbReference>
<evidence type="ECO:0000256" key="2">
    <source>
        <dbReference type="ARBA" id="ARBA00022737"/>
    </source>
</evidence>
<keyword evidence="1" id="KW-0597">Phosphoprotein</keyword>
<sequence>MQINLISWSVWQPITRGKMAVAIMKRPNSHAGIPSKLPDIPHPLARLGDPSSFSVDGISTRAGRNVKSASWDHPQRSCRGEADKSSPREGRFHPSLEETVKRHKFNKLDTWKKVDYWINLGDRKMPDHAYMSEDERQTSFRPGTQIQLRTDELELLLCEKIKSGNFYSLKRLFLSNDPTGRGNVSRDALLIIVTKYLGRFISGKEFSSLLSRLNLTDKITISVETFCRSLGKWDNDSKADWKDPIKRKQDDTKKTATQAHLALKKLLRERPLEIRSLFDQKEEALLHPSDMRRVLCQLGIVTNNKEFERLWKRYDREGKLAVNVENLMRILGFEAPSPAEERRQSLLAVLNRVSTTPLPQGKPKASEKRSSKSLQERNLSLNVEKWLKEKLTEGFKDMMVEFQRFDLKTSGKVSREDFLQVLRRFQLPLKKEQLSLFLARCGLDDMSPDVDYRAFLLRYQDRSEKGMMHRVLVHPSHRFNQARSLGDHSTLSALEAKLLNILQTDFVSLLSEFQKMDTEKLDTVSQQQFRAAIETRFSMKMTDEEFEYLLEKVPLDKHGNIRYSEFLSKFGTRNMEIFLDDARTVVTNISRKPKTDLLRKSWREKTTDQLTKIIKDLVKNNVEEVERVFNNLDEMNTRRLSRETLYQLLKSFNIQPHISREEVRKLWETLIMNQDGTLDFHHFVRHFVFSLSSACYPSSKRAPPVKGDSDFLLRSRKLNSDTEITMSHLCAKVQIQLDDLQKQFQELDPVASGAVTKEEFQDVLTDFCPELTDSQHEAIARKFSCGDNRISYADFLHPFEEQKRTLRTDQSKALTQRSEGNPAMYNEITLKGLSGITQQLRQKLGGDWKSLQQACKKLDWNSSGYLSLSEFRSVLKFCNTVLDEEEFYRLMSVFDKNITGKINYAKFIDYATKNNCAPHETNQRRKIHSIS</sequence>
<proteinExistence type="predicted"/>
<protein>
    <submittedName>
        <fullName evidence="6">EF-hand calcium-binding domain-containing protein 6-like</fullName>
    </submittedName>
</protein>
<feature type="region of interest" description="Disordered" evidence="4">
    <location>
        <begin position="64"/>
        <end position="95"/>
    </location>
</feature>
<feature type="region of interest" description="Disordered" evidence="4">
    <location>
        <begin position="355"/>
        <end position="375"/>
    </location>
</feature>
<evidence type="ECO:0000259" key="5">
    <source>
        <dbReference type="PROSITE" id="PS50222"/>
    </source>
</evidence>
<dbReference type="OrthoDB" id="26525at2759"/>
<evidence type="ECO:0000313" key="6">
    <source>
        <dbReference type="Ensembl" id="ENSLOCP00000015107.1"/>
    </source>
</evidence>
<evidence type="ECO:0000313" key="7">
    <source>
        <dbReference type="Proteomes" id="UP000018468"/>
    </source>
</evidence>
<evidence type="ECO:0000256" key="3">
    <source>
        <dbReference type="ARBA" id="ARBA00022837"/>
    </source>
</evidence>